<accession>A0ABD1PV52</accession>
<proteinExistence type="predicted"/>
<keyword evidence="3 5" id="KW-0863">Zinc-finger</keyword>
<dbReference type="SUPFAM" id="SSF118310">
    <property type="entry name" value="AN1-like Zinc finger"/>
    <property type="match status" value="1"/>
</dbReference>
<evidence type="ECO:0000256" key="2">
    <source>
        <dbReference type="ARBA" id="ARBA00022723"/>
    </source>
</evidence>
<evidence type="ECO:0000256" key="1">
    <source>
        <dbReference type="ARBA" id="ARBA00003732"/>
    </source>
</evidence>
<comment type="caution">
    <text evidence="7">The sequence shown here is derived from an EMBL/GenBank/DDBJ whole genome shotgun (WGS) entry which is preliminary data.</text>
</comment>
<sequence>MRKVHDKRRRLAIVRGRWKVQIKNFHAPTISKTTSATLLGRTDVASVAQKLVKEVENLVGLNRSREVTRCSGSRCRKKIRLIGFRCRCGEVFCSEHRYSNRHDCSYDYKSTGWKAIARENLVVRAAKILKV</sequence>
<dbReference type="PANTHER" id="PTHR10634">
    <property type="entry name" value="AN1-TYPE ZINC FINGER PROTEIN"/>
    <property type="match status" value="1"/>
</dbReference>
<dbReference type="Gene3D" id="4.10.1110.10">
    <property type="entry name" value="AN1-like Zinc finger"/>
    <property type="match status" value="1"/>
</dbReference>
<gene>
    <name evidence="7" type="ORF">Fot_51029</name>
</gene>
<dbReference type="SMART" id="SM00154">
    <property type="entry name" value="ZnF_AN1"/>
    <property type="match status" value="1"/>
</dbReference>
<reference evidence="8" key="1">
    <citation type="submission" date="2024-07" db="EMBL/GenBank/DDBJ databases">
        <title>Two chromosome-level genome assemblies of Korean endemic species Abeliophyllum distichum and Forsythia ovata (Oleaceae).</title>
        <authorList>
            <person name="Jang H."/>
        </authorList>
    </citation>
    <scope>NUCLEOTIDE SEQUENCE [LARGE SCALE GENOMIC DNA]</scope>
</reference>
<evidence type="ECO:0000313" key="7">
    <source>
        <dbReference type="EMBL" id="KAL2467504.1"/>
    </source>
</evidence>
<dbReference type="GO" id="GO:0008270">
    <property type="term" value="F:zinc ion binding"/>
    <property type="evidence" value="ECO:0007669"/>
    <property type="project" value="UniProtKB-KW"/>
</dbReference>
<dbReference type="FunFam" id="4.10.1110.10:FF:000001">
    <property type="entry name" value="Zinc finger AN1-type containing 6"/>
    <property type="match status" value="1"/>
</dbReference>
<comment type="function">
    <text evidence="1">May be involved in environmental stress response.</text>
</comment>
<evidence type="ECO:0000259" key="6">
    <source>
        <dbReference type="PROSITE" id="PS51039"/>
    </source>
</evidence>
<dbReference type="EMBL" id="JBFOLJ010000017">
    <property type="protein sequence ID" value="KAL2467504.1"/>
    <property type="molecule type" value="Genomic_DNA"/>
</dbReference>
<name>A0ABD1PV52_9LAMI</name>
<dbReference type="PANTHER" id="PTHR10634:SF22">
    <property type="entry name" value="ZINC FINGER A20 AND AN1 DOMAIN-CONTAINING STRESS-ASSOCIATED PROTEIN 5"/>
    <property type="match status" value="1"/>
</dbReference>
<feature type="domain" description="AN1-type" evidence="6">
    <location>
        <begin position="64"/>
        <end position="112"/>
    </location>
</feature>
<keyword evidence="4" id="KW-0862">Zinc</keyword>
<dbReference type="InterPro" id="IPR050652">
    <property type="entry name" value="AN1_A20_ZnFinger"/>
</dbReference>
<dbReference type="InterPro" id="IPR035896">
    <property type="entry name" value="AN1-like_Znf"/>
</dbReference>
<evidence type="ECO:0000256" key="3">
    <source>
        <dbReference type="ARBA" id="ARBA00022771"/>
    </source>
</evidence>
<evidence type="ECO:0000256" key="5">
    <source>
        <dbReference type="PROSITE-ProRule" id="PRU00449"/>
    </source>
</evidence>
<dbReference type="InterPro" id="IPR000058">
    <property type="entry name" value="Znf_AN1"/>
</dbReference>
<dbReference type="Proteomes" id="UP001604277">
    <property type="component" value="Unassembled WGS sequence"/>
</dbReference>
<evidence type="ECO:0000313" key="8">
    <source>
        <dbReference type="Proteomes" id="UP001604277"/>
    </source>
</evidence>
<keyword evidence="2" id="KW-0479">Metal-binding</keyword>
<dbReference type="Pfam" id="PF01428">
    <property type="entry name" value="zf-AN1"/>
    <property type="match status" value="1"/>
</dbReference>
<organism evidence="7 8">
    <name type="scientific">Forsythia ovata</name>
    <dbReference type="NCBI Taxonomy" id="205694"/>
    <lineage>
        <taxon>Eukaryota</taxon>
        <taxon>Viridiplantae</taxon>
        <taxon>Streptophyta</taxon>
        <taxon>Embryophyta</taxon>
        <taxon>Tracheophyta</taxon>
        <taxon>Spermatophyta</taxon>
        <taxon>Magnoliopsida</taxon>
        <taxon>eudicotyledons</taxon>
        <taxon>Gunneridae</taxon>
        <taxon>Pentapetalae</taxon>
        <taxon>asterids</taxon>
        <taxon>lamiids</taxon>
        <taxon>Lamiales</taxon>
        <taxon>Oleaceae</taxon>
        <taxon>Forsythieae</taxon>
        <taxon>Forsythia</taxon>
    </lineage>
</organism>
<evidence type="ECO:0000256" key="4">
    <source>
        <dbReference type="ARBA" id="ARBA00022833"/>
    </source>
</evidence>
<dbReference type="PROSITE" id="PS51039">
    <property type="entry name" value="ZF_AN1"/>
    <property type="match status" value="1"/>
</dbReference>
<dbReference type="AlphaFoldDB" id="A0ABD1PV52"/>
<protein>
    <submittedName>
        <fullName evidence="7">Zinc finger A20 and AN1 domain-containing stress-associated protein 5-like</fullName>
    </submittedName>
</protein>
<keyword evidence="8" id="KW-1185">Reference proteome</keyword>